<organism evidence="2 3">
    <name type="scientific">Aliarcobacter cibarius</name>
    <dbReference type="NCBI Taxonomy" id="255507"/>
    <lineage>
        <taxon>Bacteria</taxon>
        <taxon>Pseudomonadati</taxon>
        <taxon>Campylobacterota</taxon>
        <taxon>Epsilonproteobacteria</taxon>
        <taxon>Campylobacterales</taxon>
        <taxon>Arcobacteraceae</taxon>
        <taxon>Aliarcobacter</taxon>
    </lineage>
</organism>
<evidence type="ECO:0000259" key="1">
    <source>
        <dbReference type="Pfam" id="PF13335"/>
    </source>
</evidence>
<evidence type="ECO:0000313" key="2">
    <source>
        <dbReference type="EMBL" id="TLS95228.1"/>
    </source>
</evidence>
<dbReference type="Gene3D" id="3.40.50.300">
    <property type="entry name" value="P-loop containing nucleotide triphosphate hydrolases"/>
    <property type="match status" value="1"/>
</dbReference>
<name>A0ABY2V299_9BACT</name>
<evidence type="ECO:0000313" key="3">
    <source>
        <dbReference type="Proteomes" id="UP000305417"/>
    </source>
</evidence>
<dbReference type="Pfam" id="PF13335">
    <property type="entry name" value="Mg_chelatase_C"/>
    <property type="match status" value="1"/>
</dbReference>
<keyword evidence="3" id="KW-1185">Reference proteome</keyword>
<dbReference type="RefSeq" id="WP_138109232.1">
    <property type="nucleotide sequence ID" value="NZ_CP043857.1"/>
</dbReference>
<dbReference type="EMBL" id="VBUC01000053">
    <property type="protein sequence ID" value="TLS95228.1"/>
    <property type="molecule type" value="Genomic_DNA"/>
</dbReference>
<dbReference type="Proteomes" id="UP000305417">
    <property type="component" value="Unassembled WGS sequence"/>
</dbReference>
<accession>A0ABY2V299</accession>
<comment type="caution">
    <text evidence="2">The sequence shown here is derived from an EMBL/GenBank/DDBJ whole genome shotgun (WGS) entry which is preliminary data.</text>
</comment>
<reference evidence="2 3" key="1">
    <citation type="submission" date="2019-05" db="EMBL/GenBank/DDBJ databases">
        <title>Arcobacter cibarius and Arcobacter thereius providing challenges in identification an antibiotic susceptibility and Quinolone resistance.</title>
        <authorList>
            <person name="Busch A."/>
            <person name="Hanel I."/>
            <person name="Hotzel H."/>
            <person name="Tomaso H."/>
        </authorList>
    </citation>
    <scope>NUCLEOTIDE SEQUENCE [LARGE SCALE GENOMIC DNA]</scope>
    <source>
        <strain evidence="2 3">16CS0831-2</strain>
    </source>
</reference>
<dbReference type="InterPro" id="IPR027417">
    <property type="entry name" value="P-loop_NTPase"/>
</dbReference>
<dbReference type="InterPro" id="IPR025158">
    <property type="entry name" value="Mg_chelat-rel_C"/>
</dbReference>
<feature type="domain" description="Mg chelatase-related protein C-terminal" evidence="1">
    <location>
        <begin position="12"/>
        <end position="75"/>
    </location>
</feature>
<sequence>MIFGYLVRGVISDEDIKKYCLLADECKDILEKARVNYALSFRSINKILKVARTIADINGNELITKNDLLKSLNFRRR</sequence>
<proteinExistence type="predicted"/>
<gene>
    <name evidence="2" type="ORF">FE247_11290</name>
</gene>
<protein>
    <recommendedName>
        <fullName evidence="1">Mg chelatase-related protein C-terminal domain-containing protein</fullName>
    </recommendedName>
</protein>